<dbReference type="PANTHER" id="PTHR36834">
    <property type="entry name" value="MEMBRANE PROTEIN-RELATED"/>
    <property type="match status" value="1"/>
</dbReference>
<reference evidence="3" key="2">
    <citation type="submission" date="2024-02" db="EMBL/GenBank/DDBJ databases">
        <title>The Genome Sequence of Enterococcus diestrammenae JM9A.</title>
        <authorList>
            <person name="Earl A."/>
            <person name="Manson A."/>
            <person name="Gilmore M."/>
            <person name="Sanders J."/>
            <person name="Shea T."/>
            <person name="Howe W."/>
            <person name="Livny J."/>
            <person name="Cuomo C."/>
            <person name="Neafsey D."/>
            <person name="Birren B."/>
        </authorList>
    </citation>
    <scope>NUCLEOTIDE SEQUENCE</scope>
    <source>
        <strain evidence="3">JM9A</strain>
    </source>
</reference>
<evidence type="ECO:0000313" key="3">
    <source>
        <dbReference type="EMBL" id="MEO1782599.1"/>
    </source>
</evidence>
<dbReference type="EMBL" id="MAEI02000001">
    <property type="protein sequence ID" value="MEO1782599.1"/>
    <property type="molecule type" value="Genomic_DNA"/>
</dbReference>
<feature type="transmembrane region" description="Helical" evidence="1">
    <location>
        <begin position="76"/>
        <end position="94"/>
    </location>
</feature>
<protein>
    <recommendedName>
        <fullName evidence="2">VanZ-like domain-containing protein</fullName>
    </recommendedName>
</protein>
<accession>A0ABV0F5P0</accession>
<keyword evidence="1" id="KW-1133">Transmembrane helix</keyword>
<dbReference type="Proteomes" id="UP001429357">
    <property type="component" value="Unassembled WGS sequence"/>
</dbReference>
<evidence type="ECO:0000259" key="2">
    <source>
        <dbReference type="Pfam" id="PF04892"/>
    </source>
</evidence>
<keyword evidence="4" id="KW-1185">Reference proteome</keyword>
<comment type="caution">
    <text evidence="3">The sequence shown here is derived from an EMBL/GenBank/DDBJ whole genome shotgun (WGS) entry which is preliminary data.</text>
</comment>
<feature type="domain" description="VanZ-like" evidence="2">
    <location>
        <begin position="27"/>
        <end position="147"/>
    </location>
</feature>
<organism evidence="3 4">
    <name type="scientific">Enterococcus diestrammenae</name>
    <dbReference type="NCBI Taxonomy" id="1155073"/>
    <lineage>
        <taxon>Bacteria</taxon>
        <taxon>Bacillati</taxon>
        <taxon>Bacillota</taxon>
        <taxon>Bacilli</taxon>
        <taxon>Lactobacillales</taxon>
        <taxon>Enterococcaceae</taxon>
        <taxon>Enterococcus</taxon>
    </lineage>
</organism>
<feature type="transmembrane region" description="Helical" evidence="1">
    <location>
        <begin position="106"/>
        <end position="125"/>
    </location>
</feature>
<keyword evidence="1" id="KW-0812">Transmembrane</keyword>
<dbReference type="PANTHER" id="PTHR36834:SF2">
    <property type="entry name" value="MEMBRANE PROTEIN"/>
    <property type="match status" value="1"/>
</dbReference>
<reference evidence="3" key="1">
    <citation type="submission" date="2016-06" db="EMBL/GenBank/DDBJ databases">
        <authorList>
            <person name="Van Tyne D."/>
        </authorList>
    </citation>
    <scope>NUCLEOTIDE SEQUENCE</scope>
    <source>
        <strain evidence="3">JM9A</strain>
    </source>
</reference>
<feature type="transmembrane region" description="Helical" evidence="1">
    <location>
        <begin position="21"/>
        <end position="42"/>
    </location>
</feature>
<dbReference type="RefSeq" id="WP_161869598.1">
    <property type="nucleotide sequence ID" value="NZ_MAEI02000001.1"/>
</dbReference>
<keyword evidence="1" id="KW-0472">Membrane</keyword>
<proteinExistence type="predicted"/>
<feature type="transmembrane region" description="Helical" evidence="1">
    <location>
        <begin position="159"/>
        <end position="181"/>
    </location>
</feature>
<evidence type="ECO:0000256" key="1">
    <source>
        <dbReference type="SAM" id="Phobius"/>
    </source>
</evidence>
<dbReference type="Pfam" id="PF04892">
    <property type="entry name" value="VanZ"/>
    <property type="match status" value="1"/>
</dbReference>
<sequence>MKPQDQAAQPTPRDSSWERKLTSILLVIYLVLLTWSILFKLATNLDQLVWGSYRQVNLIPFAGSAIVNGHIQLNEIVLNGLAFVPLGLYFQMIWGSRWHFGQKLALVIAISASYEALQYLLGIGATDVTDLLMNTTGGLVGLCLYSALARIFGDGIRRVLVILALIATLLLVLLLGLLIGLNR</sequence>
<dbReference type="InterPro" id="IPR006976">
    <property type="entry name" value="VanZ-like"/>
</dbReference>
<dbReference type="InterPro" id="IPR053150">
    <property type="entry name" value="Teicoplanin_resist-assoc"/>
</dbReference>
<name>A0ABV0F5P0_9ENTE</name>
<evidence type="ECO:0000313" key="4">
    <source>
        <dbReference type="Proteomes" id="UP001429357"/>
    </source>
</evidence>
<gene>
    <name evidence="3" type="ORF">BAU18_002211</name>
</gene>
<feature type="transmembrane region" description="Helical" evidence="1">
    <location>
        <begin position="131"/>
        <end position="152"/>
    </location>
</feature>